<reference evidence="2" key="1">
    <citation type="journal article" date="2020" name="mSystems">
        <title>Genome- and Community-Level Interaction Insights into Carbon Utilization and Element Cycling Functions of Hydrothermarchaeota in Hydrothermal Sediment.</title>
        <authorList>
            <person name="Zhou Z."/>
            <person name="Liu Y."/>
            <person name="Xu W."/>
            <person name="Pan J."/>
            <person name="Luo Z.H."/>
            <person name="Li M."/>
        </authorList>
    </citation>
    <scope>NUCLEOTIDE SEQUENCE [LARGE SCALE GENOMIC DNA]</scope>
    <source>
        <strain evidence="2">SpSt-1235</strain>
    </source>
</reference>
<comment type="caution">
    <text evidence="2">The sequence shown here is derived from an EMBL/GenBank/DDBJ whole genome shotgun (WGS) entry which is preliminary data.</text>
</comment>
<sequence>PTSGEISFSEEEKIIKNRDIRQLIEKAVASENYRLAIRYHFLYILQQLSRKELVIYDSSKTDEEYVNEIKDPRLQSRFKRLNRIYDFVWYGNFPASVSDYHKIREEFNSLEEIIQPQHEQSI</sequence>
<evidence type="ECO:0000259" key="1">
    <source>
        <dbReference type="Pfam" id="PF13559"/>
    </source>
</evidence>
<dbReference type="EMBL" id="DSEE01000187">
    <property type="protein sequence ID" value="HER40075.1"/>
    <property type="molecule type" value="Genomic_DNA"/>
</dbReference>
<evidence type="ECO:0000313" key="2">
    <source>
        <dbReference type="EMBL" id="HER40075.1"/>
    </source>
</evidence>
<accession>A0A7C2RPJ9</accession>
<dbReference type="Pfam" id="PF13559">
    <property type="entry name" value="DUF4129"/>
    <property type="match status" value="1"/>
</dbReference>
<feature type="non-terminal residue" evidence="2">
    <location>
        <position position="1"/>
    </location>
</feature>
<gene>
    <name evidence="2" type="ORF">ENO10_02535</name>
</gene>
<protein>
    <submittedName>
        <fullName evidence="2">DUF4129 domain-containing protein</fullName>
    </submittedName>
</protein>
<dbReference type="InterPro" id="IPR025403">
    <property type="entry name" value="TgpA-like_C"/>
</dbReference>
<organism evidence="2">
    <name type="scientific">Salinimicrobium catena</name>
    <dbReference type="NCBI Taxonomy" id="390640"/>
    <lineage>
        <taxon>Bacteria</taxon>
        <taxon>Pseudomonadati</taxon>
        <taxon>Bacteroidota</taxon>
        <taxon>Flavobacteriia</taxon>
        <taxon>Flavobacteriales</taxon>
        <taxon>Flavobacteriaceae</taxon>
        <taxon>Salinimicrobium</taxon>
    </lineage>
</organism>
<feature type="domain" description="Protein-glutamine gamma-glutamyltransferase-like C-terminal" evidence="1">
    <location>
        <begin position="44"/>
        <end position="105"/>
    </location>
</feature>
<name>A0A7C2RPJ9_9FLAO</name>
<dbReference type="Proteomes" id="UP000885753">
    <property type="component" value="Unassembled WGS sequence"/>
</dbReference>
<proteinExistence type="predicted"/>
<dbReference type="AlphaFoldDB" id="A0A7C2RPJ9"/>